<dbReference type="EMBL" id="JACHML010000001">
    <property type="protein sequence ID" value="MBB6390007.1"/>
    <property type="molecule type" value="Genomic_DNA"/>
</dbReference>
<sequence length="68" mass="7944">MPALRKKLLRPEDVTELIPGLSVKLLSQWRYEKKGPRYYKVGRIVLYPIDDLEEWFEAHAGDGGRDDD</sequence>
<proteinExistence type="predicted"/>
<name>A0A7X0FN29_9MICO</name>
<reference evidence="1 2" key="1">
    <citation type="submission" date="2020-08" db="EMBL/GenBank/DDBJ databases">
        <title>Sequencing the genomes of 1000 actinobacteria strains.</title>
        <authorList>
            <person name="Klenk H.-P."/>
        </authorList>
    </citation>
    <scope>NUCLEOTIDE SEQUENCE [LARGE SCALE GENOMIC DNA]</scope>
    <source>
        <strain evidence="1 2">DSM 12511</strain>
    </source>
</reference>
<dbReference type="Proteomes" id="UP000537775">
    <property type="component" value="Unassembled WGS sequence"/>
</dbReference>
<organism evidence="1 2">
    <name type="scientific">Microbacterium thalassium</name>
    <dbReference type="NCBI Taxonomy" id="362649"/>
    <lineage>
        <taxon>Bacteria</taxon>
        <taxon>Bacillati</taxon>
        <taxon>Actinomycetota</taxon>
        <taxon>Actinomycetes</taxon>
        <taxon>Micrococcales</taxon>
        <taxon>Microbacteriaceae</taxon>
        <taxon>Microbacterium</taxon>
    </lineage>
</organism>
<dbReference type="RefSeq" id="WP_184749278.1">
    <property type="nucleotide sequence ID" value="NZ_BAAAJR010000008.1"/>
</dbReference>
<gene>
    <name evidence="1" type="ORF">HD594_000320</name>
</gene>
<evidence type="ECO:0008006" key="3">
    <source>
        <dbReference type="Google" id="ProtNLM"/>
    </source>
</evidence>
<comment type="caution">
    <text evidence="1">The sequence shown here is derived from an EMBL/GenBank/DDBJ whole genome shotgun (WGS) entry which is preliminary data.</text>
</comment>
<evidence type="ECO:0000313" key="1">
    <source>
        <dbReference type="EMBL" id="MBB6390007.1"/>
    </source>
</evidence>
<evidence type="ECO:0000313" key="2">
    <source>
        <dbReference type="Proteomes" id="UP000537775"/>
    </source>
</evidence>
<accession>A0A7X0FN29</accession>
<keyword evidence="2" id="KW-1185">Reference proteome</keyword>
<protein>
    <recommendedName>
        <fullName evidence="3">Helix-turn-helix domain-containing protein</fullName>
    </recommendedName>
</protein>
<dbReference type="AlphaFoldDB" id="A0A7X0FN29"/>